<dbReference type="NCBIfam" id="TIGR01907">
    <property type="entry name" value="casE_Cse3"/>
    <property type="match status" value="1"/>
</dbReference>
<dbReference type="SUPFAM" id="SSF117987">
    <property type="entry name" value="CRISPR-associated protein"/>
    <property type="match status" value="2"/>
</dbReference>
<name>A0ABW4E8A4_9LACO</name>
<dbReference type="SMART" id="SM01101">
    <property type="entry name" value="CRISPR_assoc"/>
    <property type="match status" value="1"/>
</dbReference>
<dbReference type="Proteomes" id="UP001597252">
    <property type="component" value="Unassembled WGS sequence"/>
</dbReference>
<evidence type="ECO:0000313" key="2">
    <source>
        <dbReference type="Proteomes" id="UP001597252"/>
    </source>
</evidence>
<accession>A0ABW4E8A4</accession>
<gene>
    <name evidence="1" type="primary">cas6e</name>
    <name evidence="1" type="ORF">ACFQ5J_08800</name>
</gene>
<keyword evidence="2" id="KW-1185">Reference proteome</keyword>
<dbReference type="CDD" id="cd09727">
    <property type="entry name" value="Cas6_I-E"/>
    <property type="match status" value="1"/>
</dbReference>
<dbReference type="Gene3D" id="3.30.70.1210">
    <property type="entry name" value="Crispr-associated protein, domain 2"/>
    <property type="match status" value="1"/>
</dbReference>
<reference evidence="2" key="1">
    <citation type="journal article" date="2019" name="Int. J. Syst. Evol. Microbiol.">
        <title>The Global Catalogue of Microorganisms (GCM) 10K type strain sequencing project: providing services to taxonomists for standard genome sequencing and annotation.</title>
        <authorList>
            <consortium name="The Broad Institute Genomics Platform"/>
            <consortium name="The Broad Institute Genome Sequencing Center for Infectious Disease"/>
            <person name="Wu L."/>
            <person name="Ma J."/>
        </authorList>
    </citation>
    <scope>NUCLEOTIDE SEQUENCE [LARGE SCALE GENOMIC DNA]</scope>
    <source>
        <strain evidence="2">CCM 8903</strain>
    </source>
</reference>
<dbReference type="RefSeq" id="WP_125751401.1">
    <property type="nucleotide sequence ID" value="NZ_JBHTON010000028.1"/>
</dbReference>
<protein>
    <submittedName>
        <fullName evidence="1">Type I-E CRISPR-associated protein Cas6/Cse3/CasE</fullName>
    </submittedName>
</protein>
<proteinExistence type="predicted"/>
<evidence type="ECO:0000313" key="1">
    <source>
        <dbReference type="EMBL" id="MFD1485326.1"/>
    </source>
</evidence>
<dbReference type="EMBL" id="JBHTON010000028">
    <property type="protein sequence ID" value="MFD1485326.1"/>
    <property type="molecule type" value="Genomic_DNA"/>
</dbReference>
<dbReference type="Gene3D" id="3.30.70.1200">
    <property type="entry name" value="Crispr-associated protein, domain 1"/>
    <property type="match status" value="1"/>
</dbReference>
<sequence length="215" mass="24293">MFISRVLVDQNNRQKLKSLTHLGAYHHWVEQSFPEEVKSGERLRHLWRLDSLGGQEYLLVVSENRPDLDQLAAFGVPGTAEVKDYEPFLASLHDGQRLRFRLTANPTYSVSQSGKARGRVYPHVTAEQQSQWLSARAEKAGFTLSTAGETPSFTIVGRSYPILRRKQGRAVRISRVTYEGRLTVTDIAQFQQTLRSGIGRERAYGMGMMTVIPEA</sequence>
<organism evidence="1 2">
    <name type="scientific">Lacticaseibacillus baoqingensis</name>
    <dbReference type="NCBI Taxonomy" id="2486013"/>
    <lineage>
        <taxon>Bacteria</taxon>
        <taxon>Bacillati</taxon>
        <taxon>Bacillota</taxon>
        <taxon>Bacilli</taxon>
        <taxon>Lactobacillales</taxon>
        <taxon>Lactobacillaceae</taxon>
        <taxon>Lacticaseibacillus</taxon>
    </lineage>
</organism>
<comment type="caution">
    <text evidence="1">The sequence shown here is derived from an EMBL/GenBank/DDBJ whole genome shotgun (WGS) entry which is preliminary data.</text>
</comment>
<dbReference type="Pfam" id="PF08798">
    <property type="entry name" value="CRISPR_assoc"/>
    <property type="match status" value="1"/>
</dbReference>
<dbReference type="InterPro" id="IPR010179">
    <property type="entry name" value="CRISPR-assoc_prot_Cse3"/>
</dbReference>